<sequence>MKKEIMVSILTTAYNHAPYIAQALDSFLMQRASFAFEVIVHDDASSDGTAEIIRLYEEKHPDIIRGIYQKENQFSKGKNPYDFMMPLVRGRYIAQCEGDDFWCDKDKIQKQVNYMEAHPECSFCFCNSYNVDLQSNILKKVSPVEKSRVLSDREMIAKPEIYLATAGTMYRSRDSAEFPKELMAGEAGDIPLRNFLMLRGNAYGFADRMVCYRVMVPGSWSDRYAEEARNHPEKFIEKNLLYLAYYKNFDRYTNGKYHEELLPHINKRQFVDYKMRSDWRALHEEPYRPMFRELPVKQKGIIFIKYYFPWIVKFYRYIRYGKSGLEKKY</sequence>
<dbReference type="RefSeq" id="WP_006861205.1">
    <property type="nucleotide sequence ID" value="NZ_ACCL02000005.1"/>
</dbReference>
<reference evidence="2" key="1">
    <citation type="submission" date="2009-07" db="EMBL/GenBank/DDBJ databases">
        <authorList>
            <person name="Weinstock G."/>
            <person name="Sodergren E."/>
            <person name="Clifton S."/>
            <person name="Fulton L."/>
            <person name="Fulton B."/>
            <person name="Courtney L."/>
            <person name="Fronick C."/>
            <person name="Harrison M."/>
            <person name="Strong C."/>
            <person name="Farmer C."/>
            <person name="Delahaunty K."/>
            <person name="Markovic C."/>
            <person name="Hall O."/>
            <person name="Minx P."/>
            <person name="Tomlinson C."/>
            <person name="Mitreva M."/>
            <person name="Nelson J."/>
            <person name="Hou S."/>
            <person name="Wollam A."/>
            <person name="Pepin K.H."/>
            <person name="Johnson M."/>
            <person name="Bhonagiri V."/>
            <person name="Nash W.E."/>
            <person name="Warren W."/>
            <person name="Chinwalla A."/>
            <person name="Mardis E.R."/>
            <person name="Wilson R.K."/>
        </authorList>
    </citation>
    <scope>NUCLEOTIDE SEQUENCE [LARGE SCALE GENOMIC DNA]</scope>
    <source>
        <strain evidence="2">DSM 14469</strain>
    </source>
</reference>
<feature type="domain" description="Glycosyltransferase 2-like" evidence="1">
    <location>
        <begin position="8"/>
        <end position="140"/>
    </location>
</feature>
<dbReference type="InterPro" id="IPR001173">
    <property type="entry name" value="Glyco_trans_2-like"/>
</dbReference>
<dbReference type="Gene3D" id="3.90.550.10">
    <property type="entry name" value="Spore Coat Polysaccharide Biosynthesis Protein SpsA, Chain A"/>
    <property type="match status" value="1"/>
</dbReference>
<dbReference type="Pfam" id="PF00535">
    <property type="entry name" value="Glycos_transf_2"/>
    <property type="match status" value="1"/>
</dbReference>
<keyword evidence="3" id="KW-1185">Reference proteome</keyword>
<dbReference type="GO" id="GO:0016758">
    <property type="term" value="F:hexosyltransferase activity"/>
    <property type="evidence" value="ECO:0007669"/>
    <property type="project" value="UniProtKB-ARBA"/>
</dbReference>
<dbReference type="OrthoDB" id="199095at2"/>
<gene>
    <name evidence="2" type="ORF">BRYFOR_06410</name>
</gene>
<protein>
    <submittedName>
        <fullName evidence="2">Glycosyltransferase, group 2 family protein</fullName>
        <ecNumber evidence="2">2.4.-.-</ecNumber>
    </submittedName>
</protein>
<dbReference type="CDD" id="cd00761">
    <property type="entry name" value="Glyco_tranf_GTA_type"/>
    <property type="match status" value="1"/>
</dbReference>
<dbReference type="eggNOG" id="COG0463">
    <property type="taxonomic scope" value="Bacteria"/>
</dbReference>
<evidence type="ECO:0000259" key="1">
    <source>
        <dbReference type="Pfam" id="PF00535"/>
    </source>
</evidence>
<evidence type="ECO:0000313" key="3">
    <source>
        <dbReference type="Proteomes" id="UP000005561"/>
    </source>
</evidence>
<dbReference type="PANTHER" id="PTHR22916:SF3">
    <property type="entry name" value="UDP-GLCNAC:BETAGAL BETA-1,3-N-ACETYLGLUCOSAMINYLTRANSFERASE-LIKE PROTEIN 1"/>
    <property type="match status" value="1"/>
</dbReference>
<organism evidence="2 3">
    <name type="scientific">Marvinbryantia formatexigens DSM 14469</name>
    <dbReference type="NCBI Taxonomy" id="478749"/>
    <lineage>
        <taxon>Bacteria</taxon>
        <taxon>Bacillati</taxon>
        <taxon>Bacillota</taxon>
        <taxon>Clostridia</taxon>
        <taxon>Lachnospirales</taxon>
        <taxon>Lachnospiraceae</taxon>
        <taxon>Marvinbryantia</taxon>
    </lineage>
</organism>
<dbReference type="EC" id="2.4.-.-" evidence="2"/>
<keyword evidence="2" id="KW-0808">Transferase</keyword>
<dbReference type="EMBL" id="ACCL02000005">
    <property type="protein sequence ID" value="EET61727.1"/>
    <property type="molecule type" value="Genomic_DNA"/>
</dbReference>
<dbReference type="SUPFAM" id="SSF53448">
    <property type="entry name" value="Nucleotide-diphospho-sugar transferases"/>
    <property type="match status" value="1"/>
</dbReference>
<dbReference type="InterPro" id="IPR029044">
    <property type="entry name" value="Nucleotide-diphossugar_trans"/>
</dbReference>
<dbReference type="Proteomes" id="UP000005561">
    <property type="component" value="Unassembled WGS sequence"/>
</dbReference>
<proteinExistence type="predicted"/>
<name>C6LCR3_9FIRM</name>
<accession>C6LCR3</accession>
<dbReference type="STRING" id="168384.SAMN05660368_00048"/>
<keyword evidence="2" id="KW-0328">Glycosyltransferase</keyword>
<evidence type="ECO:0000313" key="2">
    <source>
        <dbReference type="EMBL" id="EET61727.1"/>
    </source>
</evidence>
<dbReference type="AlphaFoldDB" id="C6LCR3"/>
<comment type="caution">
    <text evidence="2">The sequence shown here is derived from an EMBL/GenBank/DDBJ whole genome shotgun (WGS) entry which is preliminary data.</text>
</comment>
<dbReference type="PANTHER" id="PTHR22916">
    <property type="entry name" value="GLYCOSYLTRANSFERASE"/>
    <property type="match status" value="1"/>
</dbReference>